<dbReference type="Proteomes" id="UP001054945">
    <property type="component" value="Unassembled WGS sequence"/>
</dbReference>
<reference evidence="1 2" key="1">
    <citation type="submission" date="2021-06" db="EMBL/GenBank/DDBJ databases">
        <title>Caerostris extrusa draft genome.</title>
        <authorList>
            <person name="Kono N."/>
            <person name="Arakawa K."/>
        </authorList>
    </citation>
    <scope>NUCLEOTIDE SEQUENCE [LARGE SCALE GENOMIC DNA]</scope>
</reference>
<gene>
    <name evidence="1" type="ORF">CEXT_338851</name>
</gene>
<evidence type="ECO:0000313" key="1">
    <source>
        <dbReference type="EMBL" id="GIY61805.1"/>
    </source>
</evidence>
<evidence type="ECO:0000313" key="2">
    <source>
        <dbReference type="Proteomes" id="UP001054945"/>
    </source>
</evidence>
<name>A0AAV4UVV7_CAEEX</name>
<accession>A0AAV4UVV7</accession>
<comment type="caution">
    <text evidence="1">The sequence shown here is derived from an EMBL/GenBank/DDBJ whole genome shotgun (WGS) entry which is preliminary data.</text>
</comment>
<feature type="non-terminal residue" evidence="1">
    <location>
        <position position="1"/>
    </location>
</feature>
<protein>
    <submittedName>
        <fullName evidence="1">Uncharacterized protein</fullName>
    </submittedName>
</protein>
<sequence length="121" mass="13839">ISAIHHTEKCCEVLLNLDVGDQRILVSKPGSPESNSGELGAIALERVVFAIESNEVWIPMASADTSKQEKFRLHIKAIIPQYYDYGAYYYRRESFFLLKNSAITLDRVRLLLMYLTVELRS</sequence>
<proteinExistence type="predicted"/>
<organism evidence="1 2">
    <name type="scientific">Caerostris extrusa</name>
    <name type="common">Bark spider</name>
    <name type="synonym">Caerostris bankana</name>
    <dbReference type="NCBI Taxonomy" id="172846"/>
    <lineage>
        <taxon>Eukaryota</taxon>
        <taxon>Metazoa</taxon>
        <taxon>Ecdysozoa</taxon>
        <taxon>Arthropoda</taxon>
        <taxon>Chelicerata</taxon>
        <taxon>Arachnida</taxon>
        <taxon>Araneae</taxon>
        <taxon>Araneomorphae</taxon>
        <taxon>Entelegynae</taxon>
        <taxon>Araneoidea</taxon>
        <taxon>Araneidae</taxon>
        <taxon>Caerostris</taxon>
    </lineage>
</organism>
<dbReference type="AlphaFoldDB" id="A0AAV4UVV7"/>
<dbReference type="EMBL" id="BPLR01013524">
    <property type="protein sequence ID" value="GIY61805.1"/>
    <property type="molecule type" value="Genomic_DNA"/>
</dbReference>
<keyword evidence="2" id="KW-1185">Reference proteome</keyword>